<keyword evidence="2" id="KW-1185">Reference proteome</keyword>
<evidence type="ECO:0000313" key="2">
    <source>
        <dbReference type="Proteomes" id="UP001372526"/>
    </source>
</evidence>
<organism evidence="1 2">
    <name type="scientific">Bacillus bruguierae</name>
    <dbReference type="NCBI Taxonomy" id="3127667"/>
    <lineage>
        <taxon>Bacteria</taxon>
        <taxon>Bacillati</taxon>
        <taxon>Bacillota</taxon>
        <taxon>Bacilli</taxon>
        <taxon>Bacillales</taxon>
        <taxon>Bacillaceae</taxon>
        <taxon>Bacillus</taxon>
    </lineage>
</organism>
<dbReference type="EMBL" id="JBAWSX010000005">
    <property type="protein sequence ID" value="MEI4801750.1"/>
    <property type="molecule type" value="Genomic_DNA"/>
</dbReference>
<reference evidence="1 2" key="1">
    <citation type="submission" date="2024-01" db="EMBL/GenBank/DDBJ databases">
        <title>Seven novel Bacillus-like species.</title>
        <authorList>
            <person name="Liu G."/>
        </authorList>
    </citation>
    <scope>NUCLEOTIDE SEQUENCE [LARGE SCALE GENOMIC DNA]</scope>
    <source>
        <strain evidence="1 2">FJAT-51639</strain>
    </source>
</reference>
<protein>
    <submittedName>
        <fullName evidence="1">Uncharacterized protein</fullName>
    </submittedName>
</protein>
<evidence type="ECO:0000313" key="1">
    <source>
        <dbReference type="EMBL" id="MEI4801750.1"/>
    </source>
</evidence>
<proteinExistence type="predicted"/>
<gene>
    <name evidence="1" type="ORF">WAZ07_10495</name>
</gene>
<dbReference type="Proteomes" id="UP001372526">
    <property type="component" value="Unassembled WGS sequence"/>
</dbReference>
<comment type="caution">
    <text evidence="1">The sequence shown here is derived from an EMBL/GenBank/DDBJ whole genome shotgun (WGS) entry which is preliminary data.</text>
</comment>
<dbReference type="RefSeq" id="WP_336472398.1">
    <property type="nucleotide sequence ID" value="NZ_JBAWSX010000005.1"/>
</dbReference>
<accession>A0ABU8FGE5</accession>
<name>A0ABU8FGE5_9BACI</name>
<sequence length="45" mass="5395">MQQILEICKREELPMIAQFYFAEESPYVEEDGSPVVWSFIIWKVD</sequence>